<feature type="region of interest" description="Disordered" evidence="1">
    <location>
        <begin position="1"/>
        <end position="20"/>
    </location>
</feature>
<feature type="compositionally biased region" description="Acidic residues" evidence="1">
    <location>
        <begin position="7"/>
        <end position="18"/>
    </location>
</feature>
<dbReference type="AlphaFoldDB" id="A0AAE0ETI9"/>
<evidence type="ECO:0000313" key="3">
    <source>
        <dbReference type="Proteomes" id="UP001190700"/>
    </source>
</evidence>
<organism evidence="2 3">
    <name type="scientific">Cymbomonas tetramitiformis</name>
    <dbReference type="NCBI Taxonomy" id="36881"/>
    <lineage>
        <taxon>Eukaryota</taxon>
        <taxon>Viridiplantae</taxon>
        <taxon>Chlorophyta</taxon>
        <taxon>Pyramimonadophyceae</taxon>
        <taxon>Pyramimonadales</taxon>
        <taxon>Pyramimonadaceae</taxon>
        <taxon>Cymbomonas</taxon>
    </lineage>
</organism>
<sequence>MGGSGGEDTDSDFGDDDAPASFQHISLCQPVVPRANALLAGAAASRSSVVPEPRVLVTQPTGEFTGSIVTLDRVATEAERVAECEEAIRRMKQEDLAAQQHGAFCGGFTVEPAADQDGGGQLAVQDVFGEIGCEPCERGPEPALPPEVYEGVLSALRAGGAVPAGGAAGAGGAAAAGGAAGAGDAYAAGGAAAGGAAEYDEYEDYDDELEFSEPADGVTADYEI</sequence>
<feature type="region of interest" description="Disordered" evidence="1">
    <location>
        <begin position="199"/>
        <end position="224"/>
    </location>
</feature>
<protein>
    <submittedName>
        <fullName evidence="2">Uncharacterized protein</fullName>
    </submittedName>
</protein>
<dbReference type="EMBL" id="LGRX02033844">
    <property type="protein sequence ID" value="KAK3239709.1"/>
    <property type="molecule type" value="Genomic_DNA"/>
</dbReference>
<gene>
    <name evidence="2" type="ORF">CYMTET_50392</name>
</gene>
<keyword evidence="3" id="KW-1185">Reference proteome</keyword>
<evidence type="ECO:0000313" key="2">
    <source>
        <dbReference type="EMBL" id="KAK3239709.1"/>
    </source>
</evidence>
<proteinExistence type="predicted"/>
<dbReference type="Proteomes" id="UP001190700">
    <property type="component" value="Unassembled WGS sequence"/>
</dbReference>
<comment type="caution">
    <text evidence="2">The sequence shown here is derived from an EMBL/GenBank/DDBJ whole genome shotgun (WGS) entry which is preliminary data.</text>
</comment>
<feature type="compositionally biased region" description="Acidic residues" evidence="1">
    <location>
        <begin position="199"/>
        <end position="213"/>
    </location>
</feature>
<evidence type="ECO:0000256" key="1">
    <source>
        <dbReference type="SAM" id="MobiDB-lite"/>
    </source>
</evidence>
<accession>A0AAE0ETI9</accession>
<name>A0AAE0ETI9_9CHLO</name>
<reference evidence="2 3" key="1">
    <citation type="journal article" date="2015" name="Genome Biol. Evol.">
        <title>Comparative Genomics of a Bacterivorous Green Alga Reveals Evolutionary Causalities and Consequences of Phago-Mixotrophic Mode of Nutrition.</title>
        <authorList>
            <person name="Burns J.A."/>
            <person name="Paasch A."/>
            <person name="Narechania A."/>
            <person name="Kim E."/>
        </authorList>
    </citation>
    <scope>NUCLEOTIDE SEQUENCE [LARGE SCALE GENOMIC DNA]</scope>
    <source>
        <strain evidence="2 3">PLY_AMNH</strain>
    </source>
</reference>